<dbReference type="AlphaFoldDB" id="A0A1G2I7A9"/>
<comment type="caution">
    <text evidence="3">The sequence shown here is derived from an EMBL/GenBank/DDBJ whole genome shotgun (WGS) entry which is preliminary data.</text>
</comment>
<proteinExistence type="predicted"/>
<dbReference type="EMBL" id="MHOV01000010">
    <property type="protein sequence ID" value="OGZ70411.1"/>
    <property type="molecule type" value="Genomic_DNA"/>
</dbReference>
<evidence type="ECO:0000313" key="4">
    <source>
        <dbReference type="Proteomes" id="UP000179214"/>
    </source>
</evidence>
<keyword evidence="1" id="KW-0175">Coiled coil</keyword>
<feature type="coiled-coil region" evidence="1">
    <location>
        <begin position="167"/>
        <end position="224"/>
    </location>
</feature>
<evidence type="ECO:0000313" key="3">
    <source>
        <dbReference type="EMBL" id="OGZ70411.1"/>
    </source>
</evidence>
<gene>
    <name evidence="3" type="ORF">A3F47_00875</name>
</gene>
<sequence length="239" mass="28014">MSEKFKSESGDSEKTDWSYADKIMKKRKEEERANMTPEELTKDNEKQKQVEGIRKWAERSKRIEQGDPGAIAEFEAEKKALHEKLWKGAETARVEEEGAPEKIDEAKKELGNLYGEENKKESFEKTDQETAEEMIGLANGMKFEDLLSFSLEVYRKIKDKTVQQETHDRLTEIIKSKQAEAIRLRKEEHGHFVKDLNKKRAEEHQKYLEEMAKLKYEAKRINTETEKSLNALGFRKKKK</sequence>
<reference evidence="3 4" key="1">
    <citation type="journal article" date="2016" name="Nat. Commun.">
        <title>Thousands of microbial genomes shed light on interconnected biogeochemical processes in an aquifer system.</title>
        <authorList>
            <person name="Anantharaman K."/>
            <person name="Brown C.T."/>
            <person name="Hug L.A."/>
            <person name="Sharon I."/>
            <person name="Castelle C.J."/>
            <person name="Probst A.J."/>
            <person name="Thomas B.C."/>
            <person name="Singh A."/>
            <person name="Wilkins M.J."/>
            <person name="Karaoz U."/>
            <person name="Brodie E.L."/>
            <person name="Williams K.H."/>
            <person name="Hubbard S.S."/>
            <person name="Banfield J.F."/>
        </authorList>
    </citation>
    <scope>NUCLEOTIDE SEQUENCE [LARGE SCALE GENOMIC DNA]</scope>
</reference>
<evidence type="ECO:0000256" key="2">
    <source>
        <dbReference type="SAM" id="MobiDB-lite"/>
    </source>
</evidence>
<evidence type="ECO:0000256" key="1">
    <source>
        <dbReference type="SAM" id="Coils"/>
    </source>
</evidence>
<name>A0A1G2I7A9_9BACT</name>
<dbReference type="Proteomes" id="UP000179214">
    <property type="component" value="Unassembled WGS sequence"/>
</dbReference>
<accession>A0A1G2I7A9</accession>
<protein>
    <submittedName>
        <fullName evidence="3">Uncharacterized protein</fullName>
    </submittedName>
</protein>
<feature type="region of interest" description="Disordered" evidence="2">
    <location>
        <begin position="27"/>
        <end position="52"/>
    </location>
</feature>
<organism evidence="3 4">
    <name type="scientific">Candidatus Staskawiczbacteria bacterium RIFCSPHIGHO2_12_FULL_38_11</name>
    <dbReference type="NCBI Taxonomy" id="1802209"/>
    <lineage>
        <taxon>Bacteria</taxon>
        <taxon>Candidatus Staskawicziibacteriota</taxon>
    </lineage>
</organism>